<dbReference type="Gene3D" id="2.60.120.260">
    <property type="entry name" value="Galactose-binding domain-like"/>
    <property type="match status" value="1"/>
</dbReference>
<feature type="domain" description="P/Homo B" evidence="5">
    <location>
        <begin position="1"/>
        <end position="92"/>
    </location>
</feature>
<keyword evidence="7" id="KW-1185">Reference proteome</keyword>
<sequence>MEISQRSHSQGFLSSSIIRFIPGTRIQLLQPRRNDDSTDGLQEWPLVSVAHWGENPRGTWKFEAYSKSHNNVKDVRGLLTAVTLTVHGTKDDPLKDNAFILKHK</sequence>
<keyword evidence="3" id="KW-0378">Hydrolase</keyword>
<dbReference type="InterPro" id="IPR002884">
    <property type="entry name" value="P_dom"/>
</dbReference>
<evidence type="ECO:0000256" key="1">
    <source>
        <dbReference type="ARBA" id="ARBA00005325"/>
    </source>
</evidence>
<dbReference type="PANTHER" id="PTHR42884">
    <property type="entry name" value="PROPROTEIN CONVERTASE SUBTILISIN/KEXIN-RELATED"/>
    <property type="match status" value="1"/>
</dbReference>
<evidence type="ECO:0000313" key="7">
    <source>
        <dbReference type="Proteomes" id="UP001331761"/>
    </source>
</evidence>
<dbReference type="SUPFAM" id="SSF49785">
    <property type="entry name" value="Galactose-binding domain-like"/>
    <property type="match status" value="1"/>
</dbReference>
<evidence type="ECO:0000313" key="6">
    <source>
        <dbReference type="EMBL" id="KAK5974406.1"/>
    </source>
</evidence>
<dbReference type="Pfam" id="PF01483">
    <property type="entry name" value="P_proprotein"/>
    <property type="match status" value="1"/>
</dbReference>
<organism evidence="6 7">
    <name type="scientific">Trichostrongylus colubriformis</name>
    <name type="common">Black scour worm</name>
    <dbReference type="NCBI Taxonomy" id="6319"/>
    <lineage>
        <taxon>Eukaryota</taxon>
        <taxon>Metazoa</taxon>
        <taxon>Ecdysozoa</taxon>
        <taxon>Nematoda</taxon>
        <taxon>Chromadorea</taxon>
        <taxon>Rhabditida</taxon>
        <taxon>Rhabditina</taxon>
        <taxon>Rhabditomorpha</taxon>
        <taxon>Strongyloidea</taxon>
        <taxon>Trichostrongylidae</taxon>
        <taxon>Trichostrongylus</taxon>
    </lineage>
</organism>
<comment type="similarity">
    <text evidence="1">Belongs to the peptidase S8 family. Furin subfamily.</text>
</comment>
<dbReference type="GO" id="GO:0005802">
    <property type="term" value="C:trans-Golgi network"/>
    <property type="evidence" value="ECO:0007669"/>
    <property type="project" value="TreeGrafter"/>
</dbReference>
<comment type="caution">
    <text evidence="6">The sequence shown here is derived from an EMBL/GenBank/DDBJ whole genome shotgun (WGS) entry which is preliminary data.</text>
</comment>
<dbReference type="AlphaFoldDB" id="A0AAN8F7F9"/>
<gene>
    <name evidence="6" type="ORF">GCK32_016921</name>
</gene>
<dbReference type="Proteomes" id="UP001331761">
    <property type="component" value="Unassembled WGS sequence"/>
</dbReference>
<evidence type="ECO:0000256" key="2">
    <source>
        <dbReference type="ARBA" id="ARBA00022670"/>
    </source>
</evidence>
<dbReference type="PROSITE" id="PS51829">
    <property type="entry name" value="P_HOMO_B"/>
    <property type="match status" value="1"/>
</dbReference>
<reference evidence="6 7" key="1">
    <citation type="submission" date="2019-10" db="EMBL/GenBank/DDBJ databases">
        <title>Assembly and Annotation for the nematode Trichostrongylus colubriformis.</title>
        <authorList>
            <person name="Martin J."/>
        </authorList>
    </citation>
    <scope>NUCLEOTIDE SEQUENCE [LARGE SCALE GENOMIC DNA]</scope>
    <source>
        <strain evidence="6">G859</strain>
        <tissue evidence="6">Whole worm</tissue>
    </source>
</reference>
<evidence type="ECO:0000259" key="5">
    <source>
        <dbReference type="PROSITE" id="PS51829"/>
    </source>
</evidence>
<dbReference type="GO" id="GO:0004252">
    <property type="term" value="F:serine-type endopeptidase activity"/>
    <property type="evidence" value="ECO:0007669"/>
    <property type="project" value="InterPro"/>
</dbReference>
<evidence type="ECO:0000256" key="3">
    <source>
        <dbReference type="ARBA" id="ARBA00022801"/>
    </source>
</evidence>
<name>A0AAN8F7F9_TRICO</name>
<keyword evidence="2" id="KW-0645">Protease</keyword>
<proteinExistence type="inferred from homology"/>
<protein>
    <recommendedName>
        <fullName evidence="5">P/Homo B domain-containing protein</fullName>
    </recommendedName>
</protein>
<dbReference type="EMBL" id="WIXE01014289">
    <property type="protein sequence ID" value="KAK5974406.1"/>
    <property type="molecule type" value="Genomic_DNA"/>
</dbReference>
<dbReference type="GO" id="GO:0000139">
    <property type="term" value="C:Golgi membrane"/>
    <property type="evidence" value="ECO:0007669"/>
    <property type="project" value="TreeGrafter"/>
</dbReference>
<evidence type="ECO:0000256" key="4">
    <source>
        <dbReference type="ARBA" id="ARBA00022825"/>
    </source>
</evidence>
<dbReference type="PANTHER" id="PTHR42884:SF14">
    <property type="entry name" value="NEUROENDOCRINE CONVERTASE 1"/>
    <property type="match status" value="1"/>
</dbReference>
<keyword evidence="4" id="KW-0720">Serine protease</keyword>
<dbReference type="GO" id="GO:0016485">
    <property type="term" value="P:protein processing"/>
    <property type="evidence" value="ECO:0007669"/>
    <property type="project" value="TreeGrafter"/>
</dbReference>
<accession>A0AAN8F7F9</accession>
<dbReference type="InterPro" id="IPR008979">
    <property type="entry name" value="Galactose-bd-like_sf"/>
</dbReference>